<name>A0A0C3DVI8_9AGAM</name>
<sequence>MSTLVNEEISDSSSEPDDLSEGADDKSNKINSPDNPYYPWPSKEHFIMALLFNSACLLFSDAQKQAVLNWAKELGAKDVPLLYAVKKCQECMESAFGVPMHMFESQTGNIFYLNDVVKAVAMDYSNPLTHFEMQDYPEDGGLGMSEVFHGEKMLLELPSPPAGWVHGKIFFVGFIVSDMKEIVCISGFMHTFEDLSADPNELSCGLVETSSQLAKLVPHPLHAKANGHMVYSVPLIIFMDDVSGNISKQWNKHHAIYMSNANLPHAMIEKEFCVSNEGVNKVCHLFSF</sequence>
<evidence type="ECO:0000313" key="3">
    <source>
        <dbReference type="Proteomes" id="UP000053989"/>
    </source>
</evidence>
<dbReference type="OrthoDB" id="2689033at2759"/>
<reference evidence="2 3" key="1">
    <citation type="submission" date="2014-04" db="EMBL/GenBank/DDBJ databases">
        <authorList>
            <consortium name="DOE Joint Genome Institute"/>
            <person name="Kuo A."/>
            <person name="Kohler A."/>
            <person name="Nagy L.G."/>
            <person name="Floudas D."/>
            <person name="Copeland A."/>
            <person name="Barry K.W."/>
            <person name="Cichocki N."/>
            <person name="Veneault-Fourrey C."/>
            <person name="LaButti K."/>
            <person name="Lindquist E.A."/>
            <person name="Lipzen A."/>
            <person name="Lundell T."/>
            <person name="Morin E."/>
            <person name="Murat C."/>
            <person name="Sun H."/>
            <person name="Tunlid A."/>
            <person name="Henrissat B."/>
            <person name="Grigoriev I.V."/>
            <person name="Hibbett D.S."/>
            <person name="Martin F."/>
            <person name="Nordberg H.P."/>
            <person name="Cantor M.N."/>
            <person name="Hua S.X."/>
        </authorList>
    </citation>
    <scope>NUCLEOTIDE SEQUENCE [LARGE SCALE GENOMIC DNA]</scope>
    <source>
        <strain evidence="2 3">Foug A</strain>
    </source>
</reference>
<reference evidence="3" key="2">
    <citation type="submission" date="2015-01" db="EMBL/GenBank/DDBJ databases">
        <title>Evolutionary Origins and Diversification of the Mycorrhizal Mutualists.</title>
        <authorList>
            <consortium name="DOE Joint Genome Institute"/>
            <consortium name="Mycorrhizal Genomics Consortium"/>
            <person name="Kohler A."/>
            <person name="Kuo A."/>
            <person name="Nagy L.G."/>
            <person name="Floudas D."/>
            <person name="Copeland A."/>
            <person name="Barry K.W."/>
            <person name="Cichocki N."/>
            <person name="Veneault-Fourrey C."/>
            <person name="LaButti K."/>
            <person name="Lindquist E.A."/>
            <person name="Lipzen A."/>
            <person name="Lundell T."/>
            <person name="Morin E."/>
            <person name="Murat C."/>
            <person name="Riley R."/>
            <person name="Ohm R."/>
            <person name="Sun H."/>
            <person name="Tunlid A."/>
            <person name="Henrissat B."/>
            <person name="Grigoriev I.V."/>
            <person name="Hibbett D.S."/>
            <person name="Martin F."/>
        </authorList>
    </citation>
    <scope>NUCLEOTIDE SEQUENCE [LARGE SCALE GENOMIC DNA]</scope>
    <source>
        <strain evidence="3">Foug A</strain>
    </source>
</reference>
<proteinExistence type="predicted"/>
<dbReference type="EMBL" id="KN822064">
    <property type="protein sequence ID" value="KIM60204.1"/>
    <property type="molecule type" value="Genomic_DNA"/>
</dbReference>
<evidence type="ECO:0000313" key="2">
    <source>
        <dbReference type="EMBL" id="KIM60204.1"/>
    </source>
</evidence>
<dbReference type="HOGENOM" id="CLU_066041_0_0_1"/>
<dbReference type="AlphaFoldDB" id="A0A0C3DVI8"/>
<evidence type="ECO:0000256" key="1">
    <source>
        <dbReference type="SAM" id="MobiDB-lite"/>
    </source>
</evidence>
<gene>
    <name evidence="2" type="ORF">SCLCIDRAFT_26728</name>
</gene>
<dbReference type="InParanoid" id="A0A0C3DVI8"/>
<protein>
    <submittedName>
        <fullName evidence="2">Uncharacterized protein</fullName>
    </submittedName>
</protein>
<keyword evidence="3" id="KW-1185">Reference proteome</keyword>
<dbReference type="Proteomes" id="UP000053989">
    <property type="component" value="Unassembled WGS sequence"/>
</dbReference>
<feature type="compositionally biased region" description="Acidic residues" evidence="1">
    <location>
        <begin position="8"/>
        <end position="22"/>
    </location>
</feature>
<accession>A0A0C3DVI8</accession>
<organism evidence="2 3">
    <name type="scientific">Scleroderma citrinum Foug A</name>
    <dbReference type="NCBI Taxonomy" id="1036808"/>
    <lineage>
        <taxon>Eukaryota</taxon>
        <taxon>Fungi</taxon>
        <taxon>Dikarya</taxon>
        <taxon>Basidiomycota</taxon>
        <taxon>Agaricomycotina</taxon>
        <taxon>Agaricomycetes</taxon>
        <taxon>Agaricomycetidae</taxon>
        <taxon>Boletales</taxon>
        <taxon>Sclerodermatineae</taxon>
        <taxon>Sclerodermataceae</taxon>
        <taxon>Scleroderma</taxon>
    </lineage>
</organism>
<dbReference type="STRING" id="1036808.A0A0C3DVI8"/>
<feature type="region of interest" description="Disordered" evidence="1">
    <location>
        <begin position="1"/>
        <end position="34"/>
    </location>
</feature>